<dbReference type="AlphaFoldDB" id="A0AAJ0C5K8"/>
<gene>
    <name evidence="3" type="ORF">QBC33DRAFT_557201</name>
</gene>
<dbReference type="GeneID" id="85312974"/>
<protein>
    <recommendedName>
        <fullName evidence="1">Vacuolar ATPase assembly protein VMA22</fullName>
    </recommendedName>
</protein>
<evidence type="ECO:0000313" key="3">
    <source>
        <dbReference type="EMBL" id="KAK1769147.1"/>
    </source>
</evidence>
<dbReference type="RefSeq" id="XP_060285360.1">
    <property type="nucleotide sequence ID" value="XM_060429787.1"/>
</dbReference>
<dbReference type="GO" id="GO:1990871">
    <property type="term" value="C:Vma12-Vma22 assembly complex"/>
    <property type="evidence" value="ECO:0007669"/>
    <property type="project" value="TreeGrafter"/>
</dbReference>
<sequence length="227" mass="24331">MDAAAAAADDTIDTLLERYLGLVDEYTRLRAALADLQAGVYQDIARANFAAERGVRYGRDFYDGRARSLRTLVITTAATTTTTTTSTTNQDDASSVCPADSFPRFEVVPVPAADADQDQDQVKDQEKDQDDSQADDPPSPAPTPKPTDPLHWFGLLAVPAPLRRAQARSVEAVEAVVPRLASVAAEMAAVEIQVRRARKRRARAAGGGGKAREREGGVRAEAVVVVV</sequence>
<proteinExistence type="predicted"/>
<reference evidence="3" key="1">
    <citation type="submission" date="2023-06" db="EMBL/GenBank/DDBJ databases">
        <title>Genome-scale phylogeny and comparative genomics of the fungal order Sordariales.</title>
        <authorList>
            <consortium name="Lawrence Berkeley National Laboratory"/>
            <person name="Hensen N."/>
            <person name="Bonometti L."/>
            <person name="Westerberg I."/>
            <person name="Brannstrom I.O."/>
            <person name="Guillou S."/>
            <person name="Cros-Aarteil S."/>
            <person name="Calhoun S."/>
            <person name="Haridas S."/>
            <person name="Kuo A."/>
            <person name="Mondo S."/>
            <person name="Pangilinan J."/>
            <person name="Riley R."/>
            <person name="Labutti K."/>
            <person name="Andreopoulos B."/>
            <person name="Lipzen A."/>
            <person name="Chen C."/>
            <person name="Yanf M."/>
            <person name="Daum C."/>
            <person name="Ng V."/>
            <person name="Clum A."/>
            <person name="Steindorff A."/>
            <person name="Ohm R."/>
            <person name="Martin F."/>
            <person name="Silar P."/>
            <person name="Natvig D."/>
            <person name="Lalanne C."/>
            <person name="Gautier V."/>
            <person name="Ament-Velasquez S.L."/>
            <person name="Kruys A."/>
            <person name="Hutchinson M.I."/>
            <person name="Powell A.J."/>
            <person name="Barry K."/>
            <person name="Miller A.N."/>
            <person name="Grigoriev I.V."/>
            <person name="Debuchy R."/>
            <person name="Gladieux P."/>
            <person name="Thoren M.H."/>
            <person name="Johannesson H."/>
        </authorList>
    </citation>
    <scope>NUCLEOTIDE SEQUENCE</scope>
    <source>
        <strain evidence="3">8032-3</strain>
    </source>
</reference>
<name>A0AAJ0C5K8_9PEZI</name>
<dbReference type="Proteomes" id="UP001244011">
    <property type="component" value="Unassembled WGS sequence"/>
</dbReference>
<dbReference type="PANTHER" id="PTHR31996">
    <property type="entry name" value="COILED-COIL DOMAIN-CONTAINING PROTEIN 115"/>
    <property type="match status" value="1"/>
</dbReference>
<accession>A0AAJ0C5K8</accession>
<evidence type="ECO:0000256" key="1">
    <source>
        <dbReference type="ARBA" id="ARBA00093634"/>
    </source>
</evidence>
<feature type="region of interest" description="Disordered" evidence="2">
    <location>
        <begin position="112"/>
        <end position="150"/>
    </location>
</feature>
<organism evidence="3 4">
    <name type="scientific">Phialemonium atrogriseum</name>
    <dbReference type="NCBI Taxonomy" id="1093897"/>
    <lineage>
        <taxon>Eukaryota</taxon>
        <taxon>Fungi</taxon>
        <taxon>Dikarya</taxon>
        <taxon>Ascomycota</taxon>
        <taxon>Pezizomycotina</taxon>
        <taxon>Sordariomycetes</taxon>
        <taxon>Sordariomycetidae</taxon>
        <taxon>Cephalothecales</taxon>
        <taxon>Cephalothecaceae</taxon>
        <taxon>Phialemonium</taxon>
    </lineage>
</organism>
<comment type="caution">
    <text evidence="3">The sequence shown here is derived from an EMBL/GenBank/DDBJ whole genome shotgun (WGS) entry which is preliminary data.</text>
</comment>
<dbReference type="PANTHER" id="PTHR31996:SF2">
    <property type="entry name" value="COILED-COIL DOMAIN-CONTAINING PROTEIN 115"/>
    <property type="match status" value="1"/>
</dbReference>
<dbReference type="Pfam" id="PF21730">
    <property type="entry name" value="Vma22_CCDC115"/>
    <property type="match status" value="1"/>
</dbReference>
<dbReference type="EMBL" id="MU839003">
    <property type="protein sequence ID" value="KAK1769147.1"/>
    <property type="molecule type" value="Genomic_DNA"/>
</dbReference>
<evidence type="ECO:0000256" key="2">
    <source>
        <dbReference type="SAM" id="MobiDB-lite"/>
    </source>
</evidence>
<dbReference type="GO" id="GO:0070072">
    <property type="term" value="P:vacuolar proton-transporting V-type ATPase complex assembly"/>
    <property type="evidence" value="ECO:0007669"/>
    <property type="project" value="InterPro"/>
</dbReference>
<keyword evidence="4" id="KW-1185">Reference proteome</keyword>
<dbReference type="GO" id="GO:0051082">
    <property type="term" value="F:unfolded protein binding"/>
    <property type="evidence" value="ECO:0007669"/>
    <property type="project" value="TreeGrafter"/>
</dbReference>
<feature type="compositionally biased region" description="Pro residues" evidence="2">
    <location>
        <begin position="137"/>
        <end position="147"/>
    </location>
</feature>
<dbReference type="InterPro" id="IPR040357">
    <property type="entry name" value="Vma22/CCDC115"/>
</dbReference>
<evidence type="ECO:0000313" key="4">
    <source>
        <dbReference type="Proteomes" id="UP001244011"/>
    </source>
</evidence>